<dbReference type="Pfam" id="PF13456">
    <property type="entry name" value="RVT_3"/>
    <property type="match status" value="1"/>
</dbReference>
<name>A0AAQ3KLA1_9LILI</name>
<proteinExistence type="predicted"/>
<dbReference type="PANTHER" id="PTHR33116:SF78">
    <property type="entry name" value="OS12G0587133 PROTEIN"/>
    <property type="match status" value="1"/>
</dbReference>
<evidence type="ECO:0000313" key="3">
    <source>
        <dbReference type="Proteomes" id="UP001327560"/>
    </source>
</evidence>
<dbReference type="GO" id="GO:0003676">
    <property type="term" value="F:nucleic acid binding"/>
    <property type="evidence" value="ECO:0007669"/>
    <property type="project" value="InterPro"/>
</dbReference>
<feature type="domain" description="RNase H type-1" evidence="1">
    <location>
        <begin position="235"/>
        <end position="332"/>
    </location>
</feature>
<protein>
    <recommendedName>
        <fullName evidence="1">RNase H type-1 domain-containing protein</fullName>
    </recommendedName>
</protein>
<dbReference type="InterPro" id="IPR002156">
    <property type="entry name" value="RNaseH_domain"/>
</dbReference>
<sequence>MVVNNKDFTLLTTKQSFKISHLLFADDILLMLKANDKSLNAIKNIFEHYQSLIGQSVNPLKYAIYFSNNTPSHIKLYIYQKLGMPEGSFPFKYLGTKISPNYPPPNAYDYLLKSINTRLGSWQSNYLSQTGKLTLINSVLTSISLHTIFVSWLPKKTMNKINSIISNFFWGSTTEHKKLHFISWDQITTPKTNGGLGVHNTYLQSLSLNAKRVAAYLNNKDNMWLQLVKHKYPLLTAMGIIVRNHTGNAIYAECLLVNAKSALHAETLAIRQALLVVMQERYHHAIIESDSKTLVESLKQKSCPDWRVQADFDDISSFLLACNNVCFNFVFKQSMVGMLADPKEARASIGEIHFLLFNPVDKRTALTYIDANGNWHRAVADATYATRSASDIFLTTSGKYGVKEHGKRTRRSYYELAVETLSARWRHSRLPASDEERR</sequence>
<dbReference type="InterPro" id="IPR036397">
    <property type="entry name" value="RNaseH_sf"/>
</dbReference>
<evidence type="ECO:0000313" key="2">
    <source>
        <dbReference type="EMBL" id="WOL11052.1"/>
    </source>
</evidence>
<organism evidence="2 3">
    <name type="scientific">Canna indica</name>
    <name type="common">Indian-shot</name>
    <dbReference type="NCBI Taxonomy" id="4628"/>
    <lineage>
        <taxon>Eukaryota</taxon>
        <taxon>Viridiplantae</taxon>
        <taxon>Streptophyta</taxon>
        <taxon>Embryophyta</taxon>
        <taxon>Tracheophyta</taxon>
        <taxon>Spermatophyta</taxon>
        <taxon>Magnoliopsida</taxon>
        <taxon>Liliopsida</taxon>
        <taxon>Zingiberales</taxon>
        <taxon>Cannaceae</taxon>
        <taxon>Canna</taxon>
    </lineage>
</organism>
<dbReference type="CDD" id="cd06222">
    <property type="entry name" value="RNase_H_like"/>
    <property type="match status" value="1"/>
</dbReference>
<dbReference type="Gene3D" id="3.30.420.10">
    <property type="entry name" value="Ribonuclease H-like superfamily/Ribonuclease H"/>
    <property type="match status" value="1"/>
</dbReference>
<dbReference type="InterPro" id="IPR044730">
    <property type="entry name" value="RNase_H-like_dom_plant"/>
</dbReference>
<dbReference type="PANTHER" id="PTHR33116">
    <property type="entry name" value="REVERSE TRANSCRIPTASE ZINC-BINDING DOMAIN-CONTAINING PROTEIN-RELATED-RELATED"/>
    <property type="match status" value="1"/>
</dbReference>
<gene>
    <name evidence="2" type="ORF">Cni_G19813</name>
</gene>
<dbReference type="AlphaFoldDB" id="A0AAQ3KLA1"/>
<dbReference type="GO" id="GO:0004523">
    <property type="term" value="F:RNA-DNA hybrid ribonuclease activity"/>
    <property type="evidence" value="ECO:0007669"/>
    <property type="project" value="InterPro"/>
</dbReference>
<evidence type="ECO:0000259" key="1">
    <source>
        <dbReference type="Pfam" id="PF13456"/>
    </source>
</evidence>
<keyword evidence="3" id="KW-1185">Reference proteome</keyword>
<dbReference type="EMBL" id="CP136895">
    <property type="protein sequence ID" value="WOL11052.1"/>
    <property type="molecule type" value="Genomic_DNA"/>
</dbReference>
<dbReference type="Proteomes" id="UP001327560">
    <property type="component" value="Chromosome 6"/>
</dbReference>
<accession>A0AAQ3KLA1</accession>
<reference evidence="2 3" key="1">
    <citation type="submission" date="2023-10" db="EMBL/GenBank/DDBJ databases">
        <title>Chromosome-scale genome assembly provides insights into flower coloration mechanisms of Canna indica.</title>
        <authorList>
            <person name="Li C."/>
        </authorList>
    </citation>
    <scope>NUCLEOTIDE SEQUENCE [LARGE SCALE GENOMIC DNA]</scope>
    <source>
        <tissue evidence="2">Flower</tissue>
    </source>
</reference>